<evidence type="ECO:0000313" key="2">
    <source>
        <dbReference type="EMBL" id="PGH36142.1"/>
    </source>
</evidence>
<dbReference type="Gene3D" id="3.90.1200.10">
    <property type="match status" value="1"/>
</dbReference>
<sequence length="383" mass="43852">MGLTDTKTNLEKLKDESFMKKCKERIMKDKASPTWFARTRDAILGFIISRSHLWLQSFIIRFCPKSLLISLGRRLREQEDGPSRIAPRIYRLSSHIVLMSGWGITQGRAANQKYAYQHVNPAIVRIPQVYRFFEDQSTRRPEGYLFMEYLPGKTVAELDAATEGNTVSKALTQRVSDIQVHLMSVKAQNGTPPGPVGGGFPKGYIWGDFGGNASFSSVEDLNCYLNKRLKHINKSIDVGPCCPLVLCHGDVVRRNIIVLDDSNGKTTNTPIDVAEKELGLVDWGHSGLYPRIFEFVAMESVNEGHYDDPHRGYQFAEDLKKATYDKIKPTAVEMECYQNLLYTRSLNLRHQPSFLYVHSSMFPFHLFYEDVFQFTLIIWCWVY</sequence>
<protein>
    <recommendedName>
        <fullName evidence="1">Aminoglycoside phosphotransferase domain-containing protein</fullName>
    </recommendedName>
</protein>
<name>A0A2B7ZT07_9EURO</name>
<dbReference type="STRING" id="73230.A0A2B7ZT07"/>
<dbReference type="AlphaFoldDB" id="A0A2B7ZT07"/>
<dbReference type="InterPro" id="IPR051678">
    <property type="entry name" value="AGP_Transferase"/>
</dbReference>
<comment type="caution">
    <text evidence="2">The sequence shown here is derived from an EMBL/GenBank/DDBJ whole genome shotgun (WGS) entry which is preliminary data.</text>
</comment>
<accession>A0A2B7ZT07</accession>
<feature type="domain" description="Aminoglycoside phosphotransferase" evidence="1">
    <location>
        <begin position="106"/>
        <end position="298"/>
    </location>
</feature>
<dbReference type="Proteomes" id="UP000226031">
    <property type="component" value="Unassembled WGS sequence"/>
</dbReference>
<evidence type="ECO:0000313" key="3">
    <source>
        <dbReference type="Proteomes" id="UP000226031"/>
    </source>
</evidence>
<dbReference type="PANTHER" id="PTHR21310">
    <property type="entry name" value="AMINOGLYCOSIDE PHOSPHOTRANSFERASE-RELATED-RELATED"/>
    <property type="match status" value="1"/>
</dbReference>
<dbReference type="VEuPathDB" id="FungiDB:EMCG_01831"/>
<gene>
    <name evidence="2" type="ORF">GX50_00997</name>
</gene>
<reference evidence="2 3" key="1">
    <citation type="submission" date="2017-10" db="EMBL/GenBank/DDBJ databases">
        <title>Comparative genomics in systemic dimorphic fungi from Ajellomycetaceae.</title>
        <authorList>
            <person name="Munoz J.F."/>
            <person name="Mcewen J.G."/>
            <person name="Clay O.K."/>
            <person name="Cuomo C.A."/>
        </authorList>
    </citation>
    <scope>NUCLEOTIDE SEQUENCE [LARGE SCALE GENOMIC DNA]</scope>
    <source>
        <strain evidence="2 3">UAMH4076</strain>
    </source>
</reference>
<keyword evidence="3" id="KW-1185">Reference proteome</keyword>
<dbReference type="SUPFAM" id="SSF56112">
    <property type="entry name" value="Protein kinase-like (PK-like)"/>
    <property type="match status" value="1"/>
</dbReference>
<dbReference type="EMBL" id="PDND01000011">
    <property type="protein sequence ID" value="PGH36142.1"/>
    <property type="molecule type" value="Genomic_DNA"/>
</dbReference>
<dbReference type="InterPro" id="IPR002575">
    <property type="entry name" value="Aminoglycoside_PTrfase"/>
</dbReference>
<dbReference type="InterPro" id="IPR011009">
    <property type="entry name" value="Kinase-like_dom_sf"/>
</dbReference>
<proteinExistence type="predicted"/>
<dbReference type="Pfam" id="PF01636">
    <property type="entry name" value="APH"/>
    <property type="match status" value="1"/>
</dbReference>
<organism evidence="2 3">
    <name type="scientific">[Emmonsia] crescens</name>
    <dbReference type="NCBI Taxonomy" id="73230"/>
    <lineage>
        <taxon>Eukaryota</taxon>
        <taxon>Fungi</taxon>
        <taxon>Dikarya</taxon>
        <taxon>Ascomycota</taxon>
        <taxon>Pezizomycotina</taxon>
        <taxon>Eurotiomycetes</taxon>
        <taxon>Eurotiomycetidae</taxon>
        <taxon>Onygenales</taxon>
        <taxon>Ajellomycetaceae</taxon>
        <taxon>Emergomyces</taxon>
    </lineage>
</organism>
<dbReference type="PANTHER" id="PTHR21310:SF39">
    <property type="entry name" value="AMINOGLYCOSIDE PHOSPHOTRANSFERASE DOMAIN-CONTAINING PROTEIN"/>
    <property type="match status" value="1"/>
</dbReference>
<evidence type="ECO:0000259" key="1">
    <source>
        <dbReference type="Pfam" id="PF01636"/>
    </source>
</evidence>